<dbReference type="EMBL" id="KN832016">
    <property type="protein sequence ID" value="KIN98398.1"/>
    <property type="molecule type" value="Genomic_DNA"/>
</dbReference>
<evidence type="ECO:0000256" key="1">
    <source>
        <dbReference type="ARBA" id="ARBA00023172"/>
    </source>
</evidence>
<feature type="non-terminal residue" evidence="2">
    <location>
        <position position="1"/>
    </location>
</feature>
<evidence type="ECO:0000313" key="2">
    <source>
        <dbReference type="EMBL" id="KIN98398.1"/>
    </source>
</evidence>
<organism evidence="2 3">
    <name type="scientific">Pisolithus tinctorius Marx 270</name>
    <dbReference type="NCBI Taxonomy" id="870435"/>
    <lineage>
        <taxon>Eukaryota</taxon>
        <taxon>Fungi</taxon>
        <taxon>Dikarya</taxon>
        <taxon>Basidiomycota</taxon>
        <taxon>Agaricomycotina</taxon>
        <taxon>Agaricomycetes</taxon>
        <taxon>Agaricomycetidae</taxon>
        <taxon>Boletales</taxon>
        <taxon>Sclerodermatineae</taxon>
        <taxon>Pisolithaceae</taxon>
        <taxon>Pisolithus</taxon>
    </lineage>
</organism>
<reference evidence="3" key="2">
    <citation type="submission" date="2015-01" db="EMBL/GenBank/DDBJ databases">
        <title>Evolutionary Origins and Diversification of the Mycorrhizal Mutualists.</title>
        <authorList>
            <consortium name="DOE Joint Genome Institute"/>
            <consortium name="Mycorrhizal Genomics Consortium"/>
            <person name="Kohler A."/>
            <person name="Kuo A."/>
            <person name="Nagy L.G."/>
            <person name="Floudas D."/>
            <person name="Copeland A."/>
            <person name="Barry K.W."/>
            <person name="Cichocki N."/>
            <person name="Veneault-Fourrey C."/>
            <person name="LaButti K."/>
            <person name="Lindquist E.A."/>
            <person name="Lipzen A."/>
            <person name="Lundell T."/>
            <person name="Morin E."/>
            <person name="Murat C."/>
            <person name="Riley R."/>
            <person name="Ohm R."/>
            <person name="Sun H."/>
            <person name="Tunlid A."/>
            <person name="Henrissat B."/>
            <person name="Grigoriev I.V."/>
            <person name="Hibbett D.S."/>
            <person name="Martin F."/>
        </authorList>
    </citation>
    <scope>NUCLEOTIDE SEQUENCE [LARGE SCALE GENOMIC DNA]</scope>
    <source>
        <strain evidence="3">Marx 270</strain>
    </source>
</reference>
<dbReference type="GO" id="GO:0006310">
    <property type="term" value="P:DNA recombination"/>
    <property type="evidence" value="ECO:0007669"/>
    <property type="project" value="UniProtKB-KW"/>
</dbReference>
<evidence type="ECO:0000313" key="3">
    <source>
        <dbReference type="Proteomes" id="UP000054217"/>
    </source>
</evidence>
<dbReference type="OrthoDB" id="2649488at2759"/>
<dbReference type="InterPro" id="IPR011010">
    <property type="entry name" value="DNA_brk_join_enz"/>
</dbReference>
<dbReference type="Proteomes" id="UP000054217">
    <property type="component" value="Unassembled WGS sequence"/>
</dbReference>
<reference evidence="2 3" key="1">
    <citation type="submission" date="2014-04" db="EMBL/GenBank/DDBJ databases">
        <authorList>
            <consortium name="DOE Joint Genome Institute"/>
            <person name="Kuo A."/>
            <person name="Kohler A."/>
            <person name="Costa M.D."/>
            <person name="Nagy L.G."/>
            <person name="Floudas D."/>
            <person name="Copeland A."/>
            <person name="Barry K.W."/>
            <person name="Cichocki N."/>
            <person name="Veneault-Fourrey C."/>
            <person name="LaButti K."/>
            <person name="Lindquist E.A."/>
            <person name="Lipzen A."/>
            <person name="Lundell T."/>
            <person name="Morin E."/>
            <person name="Murat C."/>
            <person name="Sun H."/>
            <person name="Tunlid A."/>
            <person name="Henrissat B."/>
            <person name="Grigoriev I.V."/>
            <person name="Hibbett D.S."/>
            <person name="Martin F."/>
            <person name="Nordberg H.P."/>
            <person name="Cantor M.N."/>
            <person name="Hua S.X."/>
        </authorList>
    </citation>
    <scope>NUCLEOTIDE SEQUENCE [LARGE SCALE GENOMIC DNA]</scope>
    <source>
        <strain evidence="2 3">Marx 270</strain>
    </source>
</reference>
<dbReference type="PANTHER" id="PTHR34605">
    <property type="entry name" value="PHAGE_INTEGRASE DOMAIN-CONTAINING PROTEIN"/>
    <property type="match status" value="1"/>
</dbReference>
<dbReference type="PANTHER" id="PTHR34605:SF4">
    <property type="entry name" value="DNA ADENINE METHYLTRANSFERASE"/>
    <property type="match status" value="1"/>
</dbReference>
<dbReference type="STRING" id="870435.A0A0C3NT46"/>
<dbReference type="GO" id="GO:0003677">
    <property type="term" value="F:DNA binding"/>
    <property type="evidence" value="ECO:0007669"/>
    <property type="project" value="InterPro"/>
</dbReference>
<evidence type="ECO:0008006" key="4">
    <source>
        <dbReference type="Google" id="ProtNLM"/>
    </source>
</evidence>
<gene>
    <name evidence="2" type="ORF">M404DRAFT_157887</name>
</gene>
<dbReference type="Gene3D" id="1.10.443.10">
    <property type="entry name" value="Intergrase catalytic core"/>
    <property type="match status" value="1"/>
</dbReference>
<name>A0A0C3NT46_PISTI</name>
<dbReference type="InParanoid" id="A0A0C3NT46"/>
<dbReference type="GO" id="GO:0015074">
    <property type="term" value="P:DNA integration"/>
    <property type="evidence" value="ECO:0007669"/>
    <property type="project" value="InterPro"/>
</dbReference>
<dbReference type="SUPFAM" id="SSF56349">
    <property type="entry name" value="DNA breaking-rejoining enzymes"/>
    <property type="match status" value="1"/>
</dbReference>
<keyword evidence="3" id="KW-1185">Reference proteome</keyword>
<keyword evidence="1" id="KW-0233">DNA recombination</keyword>
<proteinExistence type="predicted"/>
<sequence>AQQNGTSDPQAAFEAHLRTNSPPIYGPLFAYKESHKHKPLTCSMFLRWLKSAAKAGGCEAIHGHSIRIGATLEYRLRGMPFDMMKVKGRWASDAFQLYLCKHNQILAPYIQAMPPSTASEFTRLAMPPVRP</sequence>
<dbReference type="HOGENOM" id="CLU_003292_1_3_1"/>
<protein>
    <recommendedName>
        <fullName evidence="4">Tyr recombinase domain-containing protein</fullName>
    </recommendedName>
</protein>
<dbReference type="AlphaFoldDB" id="A0A0C3NT46"/>
<dbReference type="InterPro" id="IPR052925">
    <property type="entry name" value="Phage_Integrase-like_Recomb"/>
</dbReference>
<dbReference type="InterPro" id="IPR013762">
    <property type="entry name" value="Integrase-like_cat_sf"/>
</dbReference>
<accession>A0A0C3NT46</accession>